<evidence type="ECO:0000313" key="2">
    <source>
        <dbReference type="Proteomes" id="UP000054538"/>
    </source>
</evidence>
<gene>
    <name evidence="1" type="ORF">PAXRUDRAFT_170693</name>
</gene>
<dbReference type="AlphaFoldDB" id="A0A0D0CLL2"/>
<evidence type="ECO:0000313" key="1">
    <source>
        <dbReference type="EMBL" id="KIK76173.1"/>
    </source>
</evidence>
<keyword evidence="2" id="KW-1185">Reference proteome</keyword>
<sequence>LPKSFWADAMDTAAYITARSPTSALHRENLYQTLFHPCVDPTIFHPFGCPAYAHIQKEQCGGKFCSHGWNQHITFDETGTISACDLAPWNVPTVEGQWEGLLSRQCEAEHEDAEEETLELGTPDLCRTVGVDHPPPDAPEVP</sequence>
<organism evidence="1 2">
    <name type="scientific">Paxillus rubicundulus Ve08.2h10</name>
    <dbReference type="NCBI Taxonomy" id="930991"/>
    <lineage>
        <taxon>Eukaryota</taxon>
        <taxon>Fungi</taxon>
        <taxon>Dikarya</taxon>
        <taxon>Basidiomycota</taxon>
        <taxon>Agaricomycotina</taxon>
        <taxon>Agaricomycetes</taxon>
        <taxon>Agaricomycetidae</taxon>
        <taxon>Boletales</taxon>
        <taxon>Paxilineae</taxon>
        <taxon>Paxillaceae</taxon>
        <taxon>Paxillus</taxon>
    </lineage>
</organism>
<reference evidence="2" key="2">
    <citation type="submission" date="2015-01" db="EMBL/GenBank/DDBJ databases">
        <title>Evolutionary Origins and Diversification of the Mycorrhizal Mutualists.</title>
        <authorList>
            <consortium name="DOE Joint Genome Institute"/>
            <consortium name="Mycorrhizal Genomics Consortium"/>
            <person name="Kohler A."/>
            <person name="Kuo A."/>
            <person name="Nagy L.G."/>
            <person name="Floudas D."/>
            <person name="Copeland A."/>
            <person name="Barry K.W."/>
            <person name="Cichocki N."/>
            <person name="Veneault-Fourrey C."/>
            <person name="LaButti K."/>
            <person name="Lindquist E.A."/>
            <person name="Lipzen A."/>
            <person name="Lundell T."/>
            <person name="Morin E."/>
            <person name="Murat C."/>
            <person name="Riley R."/>
            <person name="Ohm R."/>
            <person name="Sun H."/>
            <person name="Tunlid A."/>
            <person name="Henrissat B."/>
            <person name="Grigoriev I.V."/>
            <person name="Hibbett D.S."/>
            <person name="Martin F."/>
        </authorList>
    </citation>
    <scope>NUCLEOTIDE SEQUENCE [LARGE SCALE GENOMIC DNA]</scope>
    <source>
        <strain evidence="2">Ve08.2h10</strain>
    </source>
</reference>
<name>A0A0D0CLL2_9AGAM</name>
<dbReference type="Proteomes" id="UP000054538">
    <property type="component" value="Unassembled WGS sequence"/>
</dbReference>
<dbReference type="HOGENOM" id="CLU_085149_1_1_1"/>
<protein>
    <submittedName>
        <fullName evidence="1">Uncharacterized protein</fullName>
    </submittedName>
</protein>
<dbReference type="OrthoDB" id="2610795at2759"/>
<dbReference type="InParanoid" id="A0A0D0CLL2"/>
<proteinExistence type="predicted"/>
<feature type="non-terminal residue" evidence="1">
    <location>
        <position position="142"/>
    </location>
</feature>
<dbReference type="EMBL" id="KN827633">
    <property type="protein sequence ID" value="KIK76173.1"/>
    <property type="molecule type" value="Genomic_DNA"/>
</dbReference>
<reference evidence="1 2" key="1">
    <citation type="submission" date="2014-04" db="EMBL/GenBank/DDBJ databases">
        <authorList>
            <consortium name="DOE Joint Genome Institute"/>
            <person name="Kuo A."/>
            <person name="Kohler A."/>
            <person name="Jargeat P."/>
            <person name="Nagy L.G."/>
            <person name="Floudas D."/>
            <person name="Copeland A."/>
            <person name="Barry K.W."/>
            <person name="Cichocki N."/>
            <person name="Veneault-Fourrey C."/>
            <person name="LaButti K."/>
            <person name="Lindquist E.A."/>
            <person name="Lipzen A."/>
            <person name="Lundell T."/>
            <person name="Morin E."/>
            <person name="Murat C."/>
            <person name="Sun H."/>
            <person name="Tunlid A."/>
            <person name="Henrissat B."/>
            <person name="Grigoriev I.V."/>
            <person name="Hibbett D.S."/>
            <person name="Martin F."/>
            <person name="Nordberg H.P."/>
            <person name="Cantor M.N."/>
            <person name="Hua S.X."/>
        </authorList>
    </citation>
    <scope>NUCLEOTIDE SEQUENCE [LARGE SCALE GENOMIC DNA]</scope>
    <source>
        <strain evidence="1 2">Ve08.2h10</strain>
    </source>
</reference>
<accession>A0A0D0CLL2</accession>